<feature type="transmembrane region" description="Helical" evidence="1">
    <location>
        <begin position="64"/>
        <end position="86"/>
    </location>
</feature>
<evidence type="ECO:0000256" key="1">
    <source>
        <dbReference type="SAM" id="Phobius"/>
    </source>
</evidence>
<reference evidence="3" key="1">
    <citation type="journal article" date="2018" name="Front. Microbiol.">
        <title>Genome-Based Analysis Reveals the Taxonomy and Diversity of the Family Idiomarinaceae.</title>
        <authorList>
            <person name="Liu Y."/>
            <person name="Lai Q."/>
            <person name="Shao Z."/>
        </authorList>
    </citation>
    <scope>NUCLEOTIDE SEQUENCE [LARGE SCALE GENOMIC DNA]</scope>
    <source>
        <strain evidence="3">GBPy7</strain>
    </source>
</reference>
<protein>
    <submittedName>
        <fullName evidence="2">Uncharacterized protein</fullName>
    </submittedName>
</protein>
<gene>
    <name evidence="2" type="ORF">CWE08_00350</name>
</gene>
<organism evidence="2 3">
    <name type="scientific">Aliidiomarina iranensis</name>
    <dbReference type="NCBI Taxonomy" id="1434071"/>
    <lineage>
        <taxon>Bacteria</taxon>
        <taxon>Pseudomonadati</taxon>
        <taxon>Pseudomonadota</taxon>
        <taxon>Gammaproteobacteria</taxon>
        <taxon>Alteromonadales</taxon>
        <taxon>Idiomarinaceae</taxon>
        <taxon>Aliidiomarina</taxon>
    </lineage>
</organism>
<accession>A0A432W1N9</accession>
<dbReference type="EMBL" id="PIPJ01000001">
    <property type="protein sequence ID" value="RUO23140.1"/>
    <property type="molecule type" value="Genomic_DNA"/>
</dbReference>
<evidence type="ECO:0000313" key="3">
    <source>
        <dbReference type="Proteomes" id="UP000288395"/>
    </source>
</evidence>
<keyword evidence="1" id="KW-0812">Transmembrane</keyword>
<dbReference type="OrthoDB" id="6400579at2"/>
<sequence>MAFLVYIFAFSICVWIGVNAGKIKHYATGLFVAGLMPFVLVFVFHFIFQLMFPNMVAEDSVNPNSLATVLFAFLATPGSIIALVVFHMARNQQKHN</sequence>
<dbReference type="RefSeq" id="WP_126764681.1">
    <property type="nucleotide sequence ID" value="NZ_PIPJ01000001.1"/>
</dbReference>
<dbReference type="Proteomes" id="UP000288395">
    <property type="component" value="Unassembled WGS sequence"/>
</dbReference>
<keyword evidence="3" id="KW-1185">Reference proteome</keyword>
<evidence type="ECO:0000313" key="2">
    <source>
        <dbReference type="EMBL" id="RUO23140.1"/>
    </source>
</evidence>
<keyword evidence="1" id="KW-0472">Membrane</keyword>
<comment type="caution">
    <text evidence="2">The sequence shown here is derived from an EMBL/GenBank/DDBJ whole genome shotgun (WGS) entry which is preliminary data.</text>
</comment>
<dbReference type="AlphaFoldDB" id="A0A432W1N9"/>
<feature type="transmembrane region" description="Helical" evidence="1">
    <location>
        <begin position="30"/>
        <end position="52"/>
    </location>
</feature>
<feature type="transmembrane region" description="Helical" evidence="1">
    <location>
        <begin position="6"/>
        <end position="23"/>
    </location>
</feature>
<keyword evidence="1" id="KW-1133">Transmembrane helix</keyword>
<name>A0A432W1N9_9GAMM</name>
<proteinExistence type="predicted"/>